<dbReference type="Proteomes" id="UP000030111">
    <property type="component" value="Unassembled WGS sequence"/>
</dbReference>
<proteinExistence type="predicted"/>
<organism evidence="1 2">
    <name type="scientific">Flavobacterium subsaxonicum WB 4.1-42 = DSM 21790</name>
    <dbReference type="NCBI Taxonomy" id="1121898"/>
    <lineage>
        <taxon>Bacteria</taxon>
        <taxon>Pseudomonadati</taxon>
        <taxon>Bacteroidota</taxon>
        <taxon>Flavobacteriia</taxon>
        <taxon>Flavobacteriales</taxon>
        <taxon>Flavobacteriaceae</taxon>
        <taxon>Flavobacterium</taxon>
    </lineage>
</organism>
<protein>
    <submittedName>
        <fullName evidence="1">Uncharacterized protein</fullName>
    </submittedName>
</protein>
<accession>A0A0A2MJJ9</accession>
<keyword evidence="2" id="KW-1185">Reference proteome</keyword>
<dbReference type="eggNOG" id="ENOG50348DC">
    <property type="taxonomic scope" value="Bacteria"/>
</dbReference>
<dbReference type="RefSeq" id="WP_026989773.1">
    <property type="nucleotide sequence ID" value="NZ_AUGP01000002.1"/>
</dbReference>
<sequence length="710" mass="81211">MNLLLYINGQLADLDAGQTIAQTKQVNDLNSLDNRQASYTNKFKLPKTANNTKIMQFLTVAGNKSTVPYQKNECSLYSSNGECFVYNGWAVITDGGDDYEAVVYDGIIDLYKAIENLTFANVPLPEIIHIKSLQAVKNSWDNDLNYRYILADYNGDTGNVNLQGYAIVNTDYLVPSVKVSYLWRRIFETFNMQYSGQVFDTENFKNLWLTYPKGLTTTEFNTQVFYAESLGYVKSGWYYLKANEDGYEADGFTTTDGLHLYAQEAGNYRIRLQGNIYPMQNNREFFLGKNAQGLAANQVSVFKAVATVSDDNTAINFDETIYLAQNESICMVLQKTVLGFGLSLTIDKVTATDINFSSSLADFGLRDFLTEIVHRFGLTMFKDKYTNTYQFLTLQELLQTPQTLNWSGKFAKKVSENYIYGSYAQRNWFRYNYDDKEGSFNDGFIDVSNVNLPDAKDVTKSKIYSPEQTPVNYIHKPTNVYKLWEKEITRETNEEGQETDVTTYKSLDKRYYFMRCSNPVIGAVMLQSKQADDLVLTTKYYRESFYKLSFAEVTQEYYNPIRQLLNRSQIITADLWLTDADITGFDFKKLVYIEQLSNYYLVNKINNYVTGKPTRCELVRALTTLPTDFFGTLTITGNESTLLSVRLYFISSYNYTEVQVQYSANAITWTNAVTTLATPVIFDVPAPGLYYFRIIDPITDAISNQISFNV</sequence>
<gene>
    <name evidence="1" type="ORF">Q766_15985</name>
</gene>
<dbReference type="AlphaFoldDB" id="A0A0A2MJJ9"/>
<evidence type="ECO:0000313" key="2">
    <source>
        <dbReference type="Proteomes" id="UP000030111"/>
    </source>
</evidence>
<reference evidence="1 2" key="1">
    <citation type="submission" date="2013-09" db="EMBL/GenBank/DDBJ databases">
        <authorList>
            <person name="Zeng Z."/>
            <person name="Chen C."/>
        </authorList>
    </citation>
    <scope>NUCLEOTIDE SEQUENCE [LARGE SCALE GENOMIC DNA]</scope>
    <source>
        <strain evidence="1 2">WB 4.1-42</strain>
    </source>
</reference>
<name>A0A0A2MJJ9_9FLAO</name>
<dbReference type="EMBL" id="JRLY01000015">
    <property type="protein sequence ID" value="KGO91741.1"/>
    <property type="molecule type" value="Genomic_DNA"/>
</dbReference>
<evidence type="ECO:0000313" key="1">
    <source>
        <dbReference type="EMBL" id="KGO91741.1"/>
    </source>
</evidence>
<comment type="caution">
    <text evidence="1">The sequence shown here is derived from an EMBL/GenBank/DDBJ whole genome shotgun (WGS) entry which is preliminary data.</text>
</comment>
<dbReference type="OrthoDB" id="910810at2"/>
<dbReference type="STRING" id="1121898.GCA_000422725_03678"/>